<protein>
    <recommendedName>
        <fullName evidence="5">Inosine/uridine-preferring nucleoside hydrolase domain-containing protein</fullName>
    </recommendedName>
</protein>
<dbReference type="AlphaFoldDB" id="A0A4U0TYP8"/>
<comment type="similarity">
    <text evidence="1">Belongs to the IUNH family.</text>
</comment>
<feature type="signal peptide" evidence="4">
    <location>
        <begin position="1"/>
        <end position="20"/>
    </location>
</feature>
<evidence type="ECO:0000313" key="6">
    <source>
        <dbReference type="EMBL" id="TKA27547.1"/>
    </source>
</evidence>
<dbReference type="GO" id="GO:0006152">
    <property type="term" value="P:purine nucleoside catabolic process"/>
    <property type="evidence" value="ECO:0007669"/>
    <property type="project" value="TreeGrafter"/>
</dbReference>
<evidence type="ECO:0000259" key="5">
    <source>
        <dbReference type="Pfam" id="PF01156"/>
    </source>
</evidence>
<dbReference type="GO" id="GO:0008477">
    <property type="term" value="F:purine nucleosidase activity"/>
    <property type="evidence" value="ECO:0007669"/>
    <property type="project" value="TreeGrafter"/>
</dbReference>
<organism evidence="6 7">
    <name type="scientific">Salinomyces thailandicus</name>
    <dbReference type="NCBI Taxonomy" id="706561"/>
    <lineage>
        <taxon>Eukaryota</taxon>
        <taxon>Fungi</taxon>
        <taxon>Dikarya</taxon>
        <taxon>Ascomycota</taxon>
        <taxon>Pezizomycotina</taxon>
        <taxon>Dothideomycetes</taxon>
        <taxon>Dothideomycetidae</taxon>
        <taxon>Mycosphaerellales</taxon>
        <taxon>Teratosphaeriaceae</taxon>
        <taxon>Salinomyces</taxon>
    </lineage>
</organism>
<dbReference type="PANTHER" id="PTHR12304">
    <property type="entry name" value="INOSINE-URIDINE PREFERRING NUCLEOSIDE HYDROLASE"/>
    <property type="match status" value="1"/>
</dbReference>
<keyword evidence="4" id="KW-0732">Signal</keyword>
<dbReference type="InterPro" id="IPR036452">
    <property type="entry name" value="Ribo_hydro-like"/>
</dbReference>
<feature type="domain" description="Inosine/uridine-preferring nucleoside hydrolase" evidence="5">
    <location>
        <begin position="42"/>
        <end position="367"/>
    </location>
</feature>
<evidence type="ECO:0000256" key="4">
    <source>
        <dbReference type="SAM" id="SignalP"/>
    </source>
</evidence>
<dbReference type="Gene3D" id="3.90.245.10">
    <property type="entry name" value="Ribonucleoside hydrolase-like"/>
    <property type="match status" value="1"/>
</dbReference>
<evidence type="ECO:0000256" key="2">
    <source>
        <dbReference type="ARBA" id="ARBA00022801"/>
    </source>
</evidence>
<reference evidence="6 7" key="1">
    <citation type="submission" date="2017-03" db="EMBL/GenBank/DDBJ databases">
        <title>Genomes of endolithic fungi from Antarctica.</title>
        <authorList>
            <person name="Coleine C."/>
            <person name="Masonjones S."/>
            <person name="Stajich J.E."/>
        </authorList>
    </citation>
    <scope>NUCLEOTIDE SEQUENCE [LARGE SCALE GENOMIC DNA]</scope>
    <source>
        <strain evidence="6 7">CCFEE 6315</strain>
    </source>
</reference>
<dbReference type="OrthoDB" id="432381at2759"/>
<proteinExistence type="inferred from homology"/>
<dbReference type="EMBL" id="NAJL01000022">
    <property type="protein sequence ID" value="TKA27547.1"/>
    <property type="molecule type" value="Genomic_DNA"/>
</dbReference>
<dbReference type="GO" id="GO:0005829">
    <property type="term" value="C:cytosol"/>
    <property type="evidence" value="ECO:0007669"/>
    <property type="project" value="TreeGrafter"/>
</dbReference>
<accession>A0A4U0TYP8</accession>
<keyword evidence="2" id="KW-0378">Hydrolase</keyword>
<dbReference type="Pfam" id="PF01156">
    <property type="entry name" value="IU_nuc_hydro"/>
    <property type="match status" value="1"/>
</dbReference>
<evidence type="ECO:0000313" key="7">
    <source>
        <dbReference type="Proteomes" id="UP000308549"/>
    </source>
</evidence>
<evidence type="ECO:0000256" key="3">
    <source>
        <dbReference type="ARBA" id="ARBA00023295"/>
    </source>
</evidence>
<dbReference type="PANTHER" id="PTHR12304:SF25">
    <property type="entry name" value="INOSINE_URIDINE-PREFERRING NUCLEOSIDE HYDROLASE DOMAIN-CONTAINING PROTEIN"/>
    <property type="match status" value="1"/>
</dbReference>
<dbReference type="InterPro" id="IPR001910">
    <property type="entry name" value="Inosine/uridine_hydrolase_dom"/>
</dbReference>
<comment type="caution">
    <text evidence="6">The sequence shown here is derived from an EMBL/GenBank/DDBJ whole genome shotgun (WGS) entry which is preliminary data.</text>
</comment>
<gene>
    <name evidence="6" type="ORF">B0A50_04377</name>
</gene>
<keyword evidence="7" id="KW-1185">Reference proteome</keyword>
<sequence length="387" mass="41676">MHLVAKSFAAFTALGSLASALPKSTPPAYNATSNTTACQPKVILDNDWSPAGFIPYLQALSAGWEVLGLVSDTANSWALQTGLHALATLEVGDLGCIPVYLGSDYPLLNTPKLFQAWEYVHGVLPWEGAFAPENLTAEAEGSDPTSGNPKRISRAAFTEGFPNITAQSDMSAAEFMVQQVRKYPGEVSIYSAGALTNIALAVRMDPSFASNAKELVIMGGYIDVNLLQTTGSVLLADLNSDINLMIDPEASKIAFTADFPNITFAGNVANQVMSTQSFLNELHEVVNPYTDLIYNYYGTQFPFWDETAAALMLDPSLALNSTSFYVDVDTSYASPSYGNIHAYQKALAPRGQDLKKVNYVLEIDEAGLKAQIKKAVQQPPTCADLSR</sequence>
<feature type="chain" id="PRO_5020589498" description="Inosine/uridine-preferring nucleoside hydrolase domain-containing protein" evidence="4">
    <location>
        <begin position="21"/>
        <end position="387"/>
    </location>
</feature>
<evidence type="ECO:0000256" key="1">
    <source>
        <dbReference type="ARBA" id="ARBA00009176"/>
    </source>
</evidence>
<name>A0A4U0TYP8_9PEZI</name>
<dbReference type="InterPro" id="IPR023186">
    <property type="entry name" value="IUNH"/>
</dbReference>
<dbReference type="SUPFAM" id="SSF53590">
    <property type="entry name" value="Nucleoside hydrolase"/>
    <property type="match status" value="1"/>
</dbReference>
<keyword evidence="3" id="KW-0326">Glycosidase</keyword>
<dbReference type="Proteomes" id="UP000308549">
    <property type="component" value="Unassembled WGS sequence"/>
</dbReference>